<accession>A0A0C2CYR9</accession>
<dbReference type="Pfam" id="PF00877">
    <property type="entry name" value="NLPC_P60"/>
    <property type="match status" value="1"/>
</dbReference>
<evidence type="ECO:0000259" key="5">
    <source>
        <dbReference type="Pfam" id="PF00877"/>
    </source>
</evidence>
<gene>
    <name evidence="7" type="ORF">DB30_00776</name>
</gene>
<evidence type="ECO:0000256" key="2">
    <source>
        <dbReference type="ARBA" id="ARBA00022670"/>
    </source>
</evidence>
<dbReference type="GO" id="GO:0008234">
    <property type="term" value="F:cysteine-type peptidase activity"/>
    <property type="evidence" value="ECO:0007669"/>
    <property type="project" value="UniProtKB-KW"/>
</dbReference>
<keyword evidence="3" id="KW-0378">Hydrolase</keyword>
<comment type="caution">
    <text evidence="7">The sequence shown here is derived from an EMBL/GenBank/DDBJ whole genome shotgun (WGS) entry which is preliminary data.</text>
</comment>
<keyword evidence="4" id="KW-0788">Thiol protease</keyword>
<dbReference type="AlphaFoldDB" id="A0A0C2CYR9"/>
<dbReference type="Gene3D" id="3.90.1720.10">
    <property type="entry name" value="endopeptidase domain like (from Nostoc punctiforme)"/>
    <property type="match status" value="1"/>
</dbReference>
<dbReference type="EMBL" id="JMCC02000110">
    <property type="protein sequence ID" value="KIG13002.1"/>
    <property type="molecule type" value="Genomic_DNA"/>
</dbReference>
<evidence type="ECO:0000313" key="7">
    <source>
        <dbReference type="EMBL" id="KIG13002.1"/>
    </source>
</evidence>
<organism evidence="7 8">
    <name type="scientific">Enhygromyxa salina</name>
    <dbReference type="NCBI Taxonomy" id="215803"/>
    <lineage>
        <taxon>Bacteria</taxon>
        <taxon>Pseudomonadati</taxon>
        <taxon>Myxococcota</taxon>
        <taxon>Polyangia</taxon>
        <taxon>Nannocystales</taxon>
        <taxon>Nannocystaceae</taxon>
        <taxon>Enhygromyxa</taxon>
    </lineage>
</organism>
<feature type="domain" description="SH3b1" evidence="6">
    <location>
        <begin position="31"/>
        <end position="73"/>
    </location>
</feature>
<evidence type="ECO:0000256" key="3">
    <source>
        <dbReference type="ARBA" id="ARBA00022801"/>
    </source>
</evidence>
<sequence>MAIEGPPLRPVVNETQLWCVPSTEGLYTQPVDLDFDRNRCASLHPGELVRALRRTPDDAWLYVDAGHSVGWVEHGAAALGPALEPAAARAQLGLEPPAPRAWMTNDFENLRAGSSFALLTRDDDRSTLSVPGLDGAIERELPIEAPLSTTALPFTQRAVFEQAFALLEQPYGWGGREGQRDCSRYLYDLFAQFDLRLARNSGVQAQLGTRSVDLSSLDEASKRAKIHAAAREGVVLLYMPGHIMLYLGEDGGIDYGISALSEYLVPCPGGPDTVHRLDQVAVTTLELGRGTERTAFIERISRMAVFGPAPESAP</sequence>
<evidence type="ECO:0000259" key="6">
    <source>
        <dbReference type="Pfam" id="PF12913"/>
    </source>
</evidence>
<comment type="similarity">
    <text evidence="1">Belongs to the peptidase C40 family.</text>
</comment>
<dbReference type="SUPFAM" id="SSF54001">
    <property type="entry name" value="Cysteine proteinases"/>
    <property type="match status" value="1"/>
</dbReference>
<name>A0A0C2CYR9_9BACT</name>
<dbReference type="Pfam" id="PF12913">
    <property type="entry name" value="SH3_6"/>
    <property type="match status" value="1"/>
</dbReference>
<keyword evidence="7" id="KW-0449">Lipoprotein</keyword>
<dbReference type="Proteomes" id="UP000031599">
    <property type="component" value="Unassembled WGS sequence"/>
</dbReference>
<dbReference type="GO" id="GO:0006508">
    <property type="term" value="P:proteolysis"/>
    <property type="evidence" value="ECO:0007669"/>
    <property type="project" value="UniProtKB-KW"/>
</dbReference>
<evidence type="ECO:0000256" key="4">
    <source>
        <dbReference type="ARBA" id="ARBA00022807"/>
    </source>
</evidence>
<proteinExistence type="inferred from homology"/>
<dbReference type="InterPro" id="IPR038765">
    <property type="entry name" value="Papain-like_cys_pep_sf"/>
</dbReference>
<evidence type="ECO:0000313" key="8">
    <source>
        <dbReference type="Proteomes" id="UP000031599"/>
    </source>
</evidence>
<evidence type="ECO:0000256" key="1">
    <source>
        <dbReference type="ARBA" id="ARBA00007074"/>
    </source>
</evidence>
<keyword evidence="2" id="KW-0645">Protease</keyword>
<protein>
    <submittedName>
        <fullName evidence="7">Putative lipoprotein</fullName>
    </submittedName>
</protein>
<dbReference type="InterPro" id="IPR000064">
    <property type="entry name" value="NLP_P60_dom"/>
</dbReference>
<reference evidence="7 8" key="1">
    <citation type="submission" date="2014-12" db="EMBL/GenBank/DDBJ databases">
        <title>Genome assembly of Enhygromyxa salina DSM 15201.</title>
        <authorList>
            <person name="Sharma G."/>
            <person name="Subramanian S."/>
        </authorList>
    </citation>
    <scope>NUCLEOTIDE SEQUENCE [LARGE SCALE GENOMIC DNA]</scope>
    <source>
        <strain evidence="7 8">DSM 15201</strain>
    </source>
</reference>
<dbReference type="InterPro" id="IPR039439">
    <property type="entry name" value="SH3b1_dom"/>
</dbReference>
<feature type="domain" description="NlpC/P60" evidence="5">
    <location>
        <begin position="169"/>
        <end position="251"/>
    </location>
</feature>